<name>A0A8J3GR72_9MICO</name>
<feature type="transmembrane region" description="Helical" evidence="1">
    <location>
        <begin position="20"/>
        <end position="40"/>
    </location>
</feature>
<reference evidence="3" key="2">
    <citation type="submission" date="2020-09" db="EMBL/GenBank/DDBJ databases">
        <authorList>
            <person name="Sun Q."/>
            <person name="Zhou Y."/>
        </authorList>
    </citation>
    <scope>NUCLEOTIDE SEQUENCE</scope>
    <source>
        <strain evidence="3">CGMCC 1.16548</strain>
    </source>
</reference>
<organism evidence="3 4">
    <name type="scientific">Pseudolysinimonas yzui</name>
    <dbReference type="NCBI Taxonomy" id="2708254"/>
    <lineage>
        <taxon>Bacteria</taxon>
        <taxon>Bacillati</taxon>
        <taxon>Actinomycetota</taxon>
        <taxon>Actinomycetes</taxon>
        <taxon>Micrococcales</taxon>
        <taxon>Microbacteriaceae</taxon>
        <taxon>Pseudolysinimonas</taxon>
    </lineage>
</organism>
<evidence type="ECO:0000313" key="4">
    <source>
        <dbReference type="Proteomes" id="UP000617531"/>
    </source>
</evidence>
<keyword evidence="1" id="KW-1133">Transmembrane helix</keyword>
<keyword evidence="1" id="KW-0812">Transmembrane</keyword>
<dbReference type="Pfam" id="PF23621">
    <property type="entry name" value="BP74_N"/>
    <property type="match status" value="1"/>
</dbReference>
<reference evidence="3" key="1">
    <citation type="journal article" date="2014" name="Int. J. Syst. Evol. Microbiol.">
        <title>Complete genome sequence of Corynebacterium casei LMG S-19264T (=DSM 44701T), isolated from a smear-ripened cheese.</title>
        <authorList>
            <consortium name="US DOE Joint Genome Institute (JGI-PGF)"/>
            <person name="Walter F."/>
            <person name="Albersmeier A."/>
            <person name="Kalinowski J."/>
            <person name="Ruckert C."/>
        </authorList>
    </citation>
    <scope>NUCLEOTIDE SEQUENCE</scope>
    <source>
        <strain evidence="3">CGMCC 1.16548</strain>
    </source>
</reference>
<sequence>MASIVVIREAKGVRPLPKVVIAAATLAVAFGGVVVLALAVSSAPHRNPVATFQVVDETFKIELATPELVEHAEALLAGEAVASIPNGIVVRDDPGVNAPWSWHIDPATLEFADMTIEVCDGLPSHVEEGVVTSDQYCPWSAEIVSID</sequence>
<evidence type="ECO:0000256" key="1">
    <source>
        <dbReference type="SAM" id="Phobius"/>
    </source>
</evidence>
<evidence type="ECO:0000313" key="3">
    <source>
        <dbReference type="EMBL" id="GHF17481.1"/>
    </source>
</evidence>
<accession>A0A8J3GR72</accession>
<dbReference type="InterPro" id="IPR056422">
    <property type="entry name" value="BP74_N"/>
</dbReference>
<gene>
    <name evidence="3" type="ORF">GCM10011600_17820</name>
</gene>
<dbReference type="EMBL" id="BNAI01000003">
    <property type="protein sequence ID" value="GHF17481.1"/>
    <property type="molecule type" value="Genomic_DNA"/>
</dbReference>
<feature type="domain" description="BP74 N-terminal" evidence="2">
    <location>
        <begin position="53"/>
        <end position="145"/>
    </location>
</feature>
<keyword evidence="1" id="KW-0472">Membrane</keyword>
<protein>
    <recommendedName>
        <fullName evidence="2">BP74 N-terminal domain-containing protein</fullName>
    </recommendedName>
</protein>
<comment type="caution">
    <text evidence="3">The sequence shown here is derived from an EMBL/GenBank/DDBJ whole genome shotgun (WGS) entry which is preliminary data.</text>
</comment>
<dbReference type="Proteomes" id="UP000617531">
    <property type="component" value="Unassembled WGS sequence"/>
</dbReference>
<keyword evidence="4" id="KW-1185">Reference proteome</keyword>
<evidence type="ECO:0000259" key="2">
    <source>
        <dbReference type="Pfam" id="PF23621"/>
    </source>
</evidence>
<proteinExistence type="predicted"/>
<dbReference type="AlphaFoldDB" id="A0A8J3GR72"/>